<dbReference type="Proteomes" id="UP000030378">
    <property type="component" value="Unassembled WGS sequence"/>
</dbReference>
<evidence type="ECO:0000256" key="1">
    <source>
        <dbReference type="SAM" id="MobiDB-lite"/>
    </source>
</evidence>
<protein>
    <submittedName>
        <fullName evidence="2">Uncharacterized protein</fullName>
    </submittedName>
</protein>
<gene>
    <name evidence="2" type="ORF">MC70_017735</name>
</gene>
<name>A0AAP8TP13_SERMA</name>
<reference evidence="3" key="1">
    <citation type="submission" date="2017-12" db="EMBL/GenBank/DDBJ databases">
        <title>FDA dAtabase for Regulatory Grade micrObial Sequences (FDA-ARGOS): Supporting development and validation of Infectious Disease Dx tests.</title>
        <authorList>
            <person name="Campos J."/>
            <person name="Goldberg B."/>
            <person name="Tallon L."/>
            <person name="Sadzewicz L."/>
            <person name="Sengamalay N."/>
            <person name="Ott S."/>
            <person name="Godinez A."/>
            <person name="Nagaraj S."/>
            <person name="Vavikolanu K."/>
            <person name="Vyas G."/>
            <person name="Nadendla S."/>
            <person name="Aluvathingal J."/>
            <person name="Geyer C."/>
            <person name="Nandy P."/>
            <person name="Hobson J."/>
            <person name="Sichtig H."/>
        </authorList>
    </citation>
    <scope>NUCLEOTIDE SEQUENCE [LARGE SCALE GENOMIC DNA]</scope>
    <source>
        <strain evidence="3">FDAARGOS_79</strain>
    </source>
</reference>
<dbReference type="RefSeq" id="WP_102985131.1">
    <property type="nucleotide sequence ID" value="NZ_JTBC02000008.1"/>
</dbReference>
<evidence type="ECO:0000313" key="2">
    <source>
        <dbReference type="EMBL" id="PNO65045.1"/>
    </source>
</evidence>
<evidence type="ECO:0000313" key="3">
    <source>
        <dbReference type="Proteomes" id="UP000030378"/>
    </source>
</evidence>
<accession>A0AAP8TP13</accession>
<proteinExistence type="predicted"/>
<dbReference type="EMBL" id="JTBC02000008">
    <property type="protein sequence ID" value="PNO65045.1"/>
    <property type="molecule type" value="Genomic_DNA"/>
</dbReference>
<feature type="region of interest" description="Disordered" evidence="1">
    <location>
        <begin position="1"/>
        <end position="21"/>
    </location>
</feature>
<sequence>MAFWDNQQLDFGGSDYDPTQSNVLGQSLAPVNPQGQLSAVDADHDTRDPFQLKRDAQQANAVATNSADEDDNYIKSQNGNRYEKVNNSKWDQSLTAAATYMSAYFATGGNVGKAGMAVGQALYDQDAKAHRLGQADKLEAEGMNPLDIQNWINSGDKKDLITNKGSWTSGGNGTMFNTLSGEVRNIPGATNLNAPVKTVDLGDRKVMYYADGRQEEVAKGAAPRFSAVNPNGGSIGLDEDENPAFKTDDSGGLLKLSGYNKDGSPRYTAANSKDIETFNGKQTAGTPDANQKLVSEDLNVALNATPDQLNRFTGQFVGRSPTARDVSSSLDPDTRKVYQASERLTTQMGNAAISAAKAAGASGINTEAEIKRFTAGVPQVDYTNEANYKASIQKIQDYADNYKNQLITGKTGVTPTQGTTAPKGVTQVHRNPQTGKLEITGG</sequence>
<comment type="caution">
    <text evidence="2">The sequence shown here is derived from an EMBL/GenBank/DDBJ whole genome shotgun (WGS) entry which is preliminary data.</text>
</comment>
<dbReference type="AlphaFoldDB" id="A0AAP8TP13"/>
<organism evidence="2 3">
    <name type="scientific">Serratia marcescens</name>
    <dbReference type="NCBI Taxonomy" id="615"/>
    <lineage>
        <taxon>Bacteria</taxon>
        <taxon>Pseudomonadati</taxon>
        <taxon>Pseudomonadota</taxon>
        <taxon>Gammaproteobacteria</taxon>
        <taxon>Enterobacterales</taxon>
        <taxon>Yersiniaceae</taxon>
        <taxon>Serratia</taxon>
    </lineage>
</organism>